<dbReference type="InterPro" id="IPR001920">
    <property type="entry name" value="Asp/Glu_race"/>
</dbReference>
<comment type="caution">
    <text evidence="1">The sequence shown here is derived from an EMBL/GenBank/DDBJ whole genome shotgun (WGS) entry which is preliminary data.</text>
</comment>
<protein>
    <recommendedName>
        <fullName evidence="3">Aspartate racemase</fullName>
    </recommendedName>
</protein>
<dbReference type="GO" id="GO:0016855">
    <property type="term" value="F:racemase and epimerase activity, acting on amino acids and derivatives"/>
    <property type="evidence" value="ECO:0007669"/>
    <property type="project" value="InterPro"/>
</dbReference>
<dbReference type="Gene3D" id="3.40.50.12500">
    <property type="match status" value="1"/>
</dbReference>
<dbReference type="InterPro" id="IPR053714">
    <property type="entry name" value="Iso_Racemase_Enz_sf"/>
</dbReference>
<organism evidence="1 2">
    <name type="scientific">Vibrio ishigakensis</name>
    <dbReference type="NCBI Taxonomy" id="1481914"/>
    <lineage>
        <taxon>Bacteria</taxon>
        <taxon>Pseudomonadati</taxon>
        <taxon>Pseudomonadota</taxon>
        <taxon>Gammaproteobacteria</taxon>
        <taxon>Vibrionales</taxon>
        <taxon>Vibrionaceae</taxon>
        <taxon>Vibrio</taxon>
    </lineage>
</organism>
<reference evidence="1 2" key="1">
    <citation type="submission" date="2015-01" db="EMBL/GenBank/DDBJ databases">
        <title>Vibrio sp. C5 JCM 19232 whole genome shotgun sequence.</title>
        <authorList>
            <person name="Sawabe T."/>
            <person name="Meirelles P."/>
            <person name="Feng G."/>
            <person name="Sayaka M."/>
            <person name="Hattori M."/>
            <person name="Ohkuma M."/>
        </authorList>
    </citation>
    <scope>NUCLEOTIDE SEQUENCE [LARGE SCALE GENOMIC DNA]</scope>
    <source>
        <strain evidence="1 2">JCM19232</strain>
    </source>
</reference>
<accession>A0A0B8P6K4</accession>
<evidence type="ECO:0008006" key="3">
    <source>
        <dbReference type="Google" id="ProtNLM"/>
    </source>
</evidence>
<proteinExistence type="predicted"/>
<reference evidence="1 2" key="2">
    <citation type="submission" date="2015-01" db="EMBL/GenBank/DDBJ databases">
        <authorList>
            <consortium name="NBRP consortium"/>
            <person name="Sawabe T."/>
            <person name="Meirelles P."/>
            <person name="Feng G."/>
            <person name="Sayaka M."/>
            <person name="Hattori M."/>
            <person name="Ohkuma M."/>
        </authorList>
    </citation>
    <scope>NUCLEOTIDE SEQUENCE [LARGE SCALE GENOMIC DNA]</scope>
    <source>
        <strain evidence="1 2">JCM19232</strain>
    </source>
</reference>
<gene>
    <name evidence="1" type="ORF">JCM19232_520</name>
</gene>
<sequence length="226" mass="25606">MVFRAWYPCISDPKHFANSQAYDFPVRIGYVDEPFDLDNIVNHGASDCWNLEKWVECARQLEEDGCKALVGGCGLTAMMQSQLTQAVDIPVYTSTMLYVPFLLSTLKKDKQIGVLTVNENSLNMNNGALFSECSIEKERIVIKGMDQSKWAQDWGVQFNELNYDKSRVESAIVNAAKELIYNHPDIGQIVLECTEMPPFSEAIRRETGLPVFDAVDMTNMVYRLVK</sequence>
<dbReference type="Gene3D" id="3.40.50.1860">
    <property type="match status" value="1"/>
</dbReference>
<name>A0A0B8P6K4_9VIBR</name>
<dbReference type="Proteomes" id="UP000031670">
    <property type="component" value="Unassembled WGS sequence"/>
</dbReference>
<dbReference type="AlphaFoldDB" id="A0A0B8P6K4"/>
<evidence type="ECO:0000313" key="1">
    <source>
        <dbReference type="EMBL" id="GAM60187.1"/>
    </source>
</evidence>
<dbReference type="EMBL" id="BBSA01000001">
    <property type="protein sequence ID" value="GAM60187.1"/>
    <property type="molecule type" value="Genomic_DNA"/>
</dbReference>
<evidence type="ECO:0000313" key="2">
    <source>
        <dbReference type="Proteomes" id="UP000031670"/>
    </source>
</evidence>